<sequence length="180" mass="18705">MPLDRIVAAATFTKLGARVSGGYKSKFWLPDGSSNENPFQQSLSSRSYTFGGGIRTSIYYGYKAEGNAYSKSHSSSKDTLNSAKPESSSQNSYQSQRSTPEAEASVGSDGNGRTTAKVVFNTEALNLGGSGAWTVCNSITIAPQIGMIMSSDSPAFTVGAAITATTPAGMAIVCGVRSSI</sequence>
<gene>
    <name evidence="2" type="ORF">TRUGW13939_11981</name>
</gene>
<reference evidence="3" key="1">
    <citation type="submission" date="2020-06" db="EMBL/GenBank/DDBJ databases">
        <title>A chromosome-scale genome assembly of Talaromyces rugulosus W13939.</title>
        <authorList>
            <person name="Wang B."/>
            <person name="Guo L."/>
            <person name="Ye K."/>
            <person name="Wang L."/>
        </authorList>
    </citation>
    <scope>NUCLEOTIDE SEQUENCE [LARGE SCALE GENOMIC DNA]</scope>
    <source>
        <strain evidence="3">W13939</strain>
    </source>
</reference>
<protein>
    <submittedName>
        <fullName evidence="2">Uncharacterized protein</fullName>
    </submittedName>
</protein>
<feature type="compositionally biased region" description="Polar residues" evidence="1">
    <location>
        <begin position="71"/>
        <end position="86"/>
    </location>
</feature>
<dbReference type="GeneID" id="55999457"/>
<evidence type="ECO:0000313" key="3">
    <source>
        <dbReference type="Proteomes" id="UP000509510"/>
    </source>
</evidence>
<feature type="region of interest" description="Disordered" evidence="1">
    <location>
        <begin position="71"/>
        <end position="113"/>
    </location>
</feature>
<keyword evidence="3" id="KW-1185">Reference proteome</keyword>
<feature type="compositionally biased region" description="Low complexity" evidence="1">
    <location>
        <begin position="87"/>
        <end position="98"/>
    </location>
</feature>
<evidence type="ECO:0000313" key="2">
    <source>
        <dbReference type="EMBL" id="QKX64805.1"/>
    </source>
</evidence>
<accession>A0A7H8RGY2</accession>
<dbReference type="KEGG" id="trg:TRUGW13939_11981"/>
<dbReference type="AlphaFoldDB" id="A0A7H8RGY2"/>
<proteinExistence type="predicted"/>
<dbReference type="Proteomes" id="UP000509510">
    <property type="component" value="Chromosome VI"/>
</dbReference>
<organism evidence="2 3">
    <name type="scientific">Talaromyces rugulosus</name>
    <name type="common">Penicillium rugulosum</name>
    <dbReference type="NCBI Taxonomy" id="121627"/>
    <lineage>
        <taxon>Eukaryota</taxon>
        <taxon>Fungi</taxon>
        <taxon>Dikarya</taxon>
        <taxon>Ascomycota</taxon>
        <taxon>Pezizomycotina</taxon>
        <taxon>Eurotiomycetes</taxon>
        <taxon>Eurotiomycetidae</taxon>
        <taxon>Eurotiales</taxon>
        <taxon>Trichocomaceae</taxon>
        <taxon>Talaromyces</taxon>
        <taxon>Talaromyces sect. Islandici</taxon>
    </lineage>
</organism>
<dbReference type="RefSeq" id="XP_035350978.1">
    <property type="nucleotide sequence ID" value="XM_035495085.1"/>
</dbReference>
<evidence type="ECO:0000256" key="1">
    <source>
        <dbReference type="SAM" id="MobiDB-lite"/>
    </source>
</evidence>
<name>A0A7H8RGY2_TALRU</name>
<dbReference type="EMBL" id="CP055903">
    <property type="protein sequence ID" value="QKX64805.1"/>
    <property type="molecule type" value="Genomic_DNA"/>
</dbReference>